<evidence type="ECO:0000313" key="4">
    <source>
        <dbReference type="EMBL" id="CAK0817764.1"/>
    </source>
</evidence>
<reference evidence="4" key="1">
    <citation type="submission" date="2023-10" db="EMBL/GenBank/DDBJ databases">
        <authorList>
            <person name="Chen Y."/>
            <person name="Shah S."/>
            <person name="Dougan E. K."/>
            <person name="Thang M."/>
            <person name="Chan C."/>
        </authorList>
    </citation>
    <scope>NUCLEOTIDE SEQUENCE [LARGE SCALE GENOMIC DNA]</scope>
</reference>
<dbReference type="InterPro" id="IPR022127">
    <property type="entry name" value="STIMATE/YPL162C"/>
</dbReference>
<feature type="transmembrane region" description="Helical" evidence="2">
    <location>
        <begin position="245"/>
        <end position="270"/>
    </location>
</feature>
<dbReference type="PANTHER" id="PTHR31735">
    <property type="entry name" value="VACUOLAR MEMBRANE PROTEIN YPL162C"/>
    <property type="match status" value="1"/>
</dbReference>
<dbReference type="PANTHER" id="PTHR31735:SF1">
    <property type="entry name" value="VACUOLAR MEMBRANE PROTEIN YPL162C"/>
    <property type="match status" value="1"/>
</dbReference>
<name>A0ABN9RGN6_9DINO</name>
<feature type="compositionally biased region" description="Basic and acidic residues" evidence="1">
    <location>
        <begin position="72"/>
        <end position="82"/>
    </location>
</feature>
<dbReference type="EMBL" id="CAUYUJ010006557">
    <property type="protein sequence ID" value="CAK0817764.1"/>
    <property type="molecule type" value="Genomic_DNA"/>
</dbReference>
<evidence type="ECO:0000256" key="1">
    <source>
        <dbReference type="SAM" id="MobiDB-lite"/>
    </source>
</evidence>
<feature type="region of interest" description="Disordered" evidence="1">
    <location>
        <begin position="64"/>
        <end position="114"/>
    </location>
</feature>
<keyword evidence="5" id="KW-1185">Reference proteome</keyword>
<dbReference type="Pfam" id="PF12400">
    <property type="entry name" value="STIMATE"/>
    <property type="match status" value="1"/>
</dbReference>
<comment type="caution">
    <text evidence="4">The sequence shown here is derived from an EMBL/GenBank/DDBJ whole genome shotgun (WGS) entry which is preliminary data.</text>
</comment>
<dbReference type="Proteomes" id="UP001189429">
    <property type="component" value="Unassembled WGS sequence"/>
</dbReference>
<feature type="signal peptide" evidence="3">
    <location>
        <begin position="1"/>
        <end position="23"/>
    </location>
</feature>
<feature type="chain" id="PRO_5045869281" evidence="3">
    <location>
        <begin position="24"/>
        <end position="807"/>
    </location>
</feature>
<feature type="region of interest" description="Disordered" evidence="1">
    <location>
        <begin position="539"/>
        <end position="605"/>
    </location>
</feature>
<evidence type="ECO:0000256" key="2">
    <source>
        <dbReference type="SAM" id="Phobius"/>
    </source>
</evidence>
<protein>
    <submittedName>
        <fullName evidence="4">Uncharacterized protein</fullName>
    </submittedName>
</protein>
<proteinExistence type="predicted"/>
<evidence type="ECO:0000256" key="3">
    <source>
        <dbReference type="SAM" id="SignalP"/>
    </source>
</evidence>
<accession>A0ABN9RGN6</accession>
<organism evidence="4 5">
    <name type="scientific">Prorocentrum cordatum</name>
    <dbReference type="NCBI Taxonomy" id="2364126"/>
    <lineage>
        <taxon>Eukaryota</taxon>
        <taxon>Sar</taxon>
        <taxon>Alveolata</taxon>
        <taxon>Dinophyceae</taxon>
        <taxon>Prorocentrales</taxon>
        <taxon>Prorocentraceae</taxon>
        <taxon>Prorocentrum</taxon>
    </lineage>
</organism>
<feature type="compositionally biased region" description="Basic and acidic residues" evidence="1">
    <location>
        <begin position="539"/>
        <end position="579"/>
    </location>
</feature>
<keyword evidence="3" id="KW-0732">Signal</keyword>
<sequence>MRGRASSIVSVASGLLMIFPAAAGNLKQHCGGRRCAYLWITGVTSSLLTLSVVLLRDRPESVGLLPDLETPSTKDCRTDRQATPDLPSPAAEDRLRDPPEAREEPPGAGGAGHDDFTLEEVLRTPLFWLIWVPAASSGTTLVTDTLADSFDQYCYNWLWVGMNFHITDIFTVARATQAGTLSLVRSKLFPMVKRCWYKFNEEHFLVSILAAPEFWHGKVSSEAVTSWGCHGFVDSTNKVRPMACWLTSGFFSLVALQGLLLAAGLGAVAVKFVRNPAGRAENEFLLDASRQIAGTFWAALVADPVRGLFTGLVAHGGDECAWYWVELVADATIGVWLAHRALRLYLWGLRRHLGPRGAARVWSLCRPEYFDEEGKPTSDIYGVYVEQLVLWLVALTTAKLVLAFLMMFEAVQIHALLRATLLPLFARSGHREACLVATRVVMQSVQYWLVDGLFVAVHGLVPDDPAQRKLTKRSKSRLSLMAGSIRGSLSLSLSGPLLTEEDDEEAALAAKERLAILQREAREAQEHLQRALEERARGAQEIEEMREQARAKKEDLERMSLEYQEEERKTRQRAEERARLAAAKKSPGRPESEQQQAKKKGCLCGGRQPEVTPRLEPVDQPALRLEPVAPAPARVLPWSAELPEPFAYAGATGAGEPVELPGFAELRAACGLAEADFQASLKELLCQAASSGGGAATRGSMVAERLVDDEAKTFRSIRDAYMVHVRLPANSTGSRFGSFLPRYYGMYINQIERATYVIKVSVVSSPSHWRALASAMRDVEYMKRTRRGSVFEGDRAVLPGKSCPFGV</sequence>
<keyword evidence="2" id="KW-1133">Transmembrane helix</keyword>
<evidence type="ECO:0000313" key="5">
    <source>
        <dbReference type="Proteomes" id="UP001189429"/>
    </source>
</evidence>
<keyword evidence="2" id="KW-0472">Membrane</keyword>
<feature type="compositionally biased region" description="Basic and acidic residues" evidence="1">
    <location>
        <begin position="91"/>
        <end position="105"/>
    </location>
</feature>
<keyword evidence="2" id="KW-0812">Transmembrane</keyword>
<gene>
    <name evidence="4" type="ORF">PCOR1329_LOCUS20264</name>
</gene>